<keyword evidence="2" id="KW-1185">Reference proteome</keyword>
<accession>A0ABT5R6Z4</accession>
<dbReference type="EMBL" id="JAJUBC010000030">
    <property type="protein sequence ID" value="MDD1795536.1"/>
    <property type="molecule type" value="Genomic_DNA"/>
</dbReference>
<name>A0ABT5R6Z4_9GAMM</name>
<gene>
    <name evidence="1" type="ORF">LRP50_20625</name>
</gene>
<sequence>MFDYKPKGKWLDWSKGYSHQLGRLQAKIDMKAKERSTAYSFRHTFTDELKPNDVEESLVAQIVEHRYKGITFGRYGKNIQ</sequence>
<dbReference type="SUPFAM" id="SSF56349">
    <property type="entry name" value="DNA breaking-rejoining enzymes"/>
    <property type="match status" value="1"/>
</dbReference>
<dbReference type="RefSeq" id="WP_274166329.1">
    <property type="nucleotide sequence ID" value="NZ_JAJUBC010000030.1"/>
</dbReference>
<evidence type="ECO:0000313" key="1">
    <source>
        <dbReference type="EMBL" id="MDD1795536.1"/>
    </source>
</evidence>
<evidence type="ECO:0008006" key="3">
    <source>
        <dbReference type="Google" id="ProtNLM"/>
    </source>
</evidence>
<dbReference type="Proteomes" id="UP001149400">
    <property type="component" value="Unassembled WGS sequence"/>
</dbReference>
<protein>
    <recommendedName>
        <fullName evidence="3">Integrase</fullName>
    </recommendedName>
</protein>
<dbReference type="InterPro" id="IPR011010">
    <property type="entry name" value="DNA_brk_join_enz"/>
</dbReference>
<reference evidence="1" key="1">
    <citation type="submission" date="2021-12" db="EMBL/GenBank/DDBJ databases">
        <title>Enterovibrio ZSDZ35 sp. nov. and Enterovibrio ZSDZ42 sp. nov., isolated from coastal seawater in Qingdao.</title>
        <authorList>
            <person name="Zhang P."/>
        </authorList>
    </citation>
    <scope>NUCLEOTIDE SEQUENCE</scope>
    <source>
        <strain evidence="1">ZSDZ42</strain>
    </source>
</reference>
<comment type="caution">
    <text evidence="1">The sequence shown here is derived from an EMBL/GenBank/DDBJ whole genome shotgun (WGS) entry which is preliminary data.</text>
</comment>
<proteinExistence type="predicted"/>
<evidence type="ECO:0000313" key="2">
    <source>
        <dbReference type="Proteomes" id="UP001149400"/>
    </source>
</evidence>
<organism evidence="1 2">
    <name type="scientific">Enterovibrio gelatinilyticus</name>
    <dbReference type="NCBI Taxonomy" id="2899819"/>
    <lineage>
        <taxon>Bacteria</taxon>
        <taxon>Pseudomonadati</taxon>
        <taxon>Pseudomonadota</taxon>
        <taxon>Gammaproteobacteria</taxon>
        <taxon>Vibrionales</taxon>
        <taxon>Vibrionaceae</taxon>
        <taxon>Enterovibrio</taxon>
    </lineage>
</organism>